<protein>
    <submittedName>
        <fullName evidence="7">Uncharacterized protein</fullName>
    </submittedName>
</protein>
<dbReference type="STRING" id="590646.G3B1Z6"/>
<reference evidence="7 8" key="1">
    <citation type="journal article" date="2011" name="Proc. Natl. Acad. Sci. U.S.A.">
        <title>Comparative genomics of xylose-fermenting fungi for enhanced biofuel production.</title>
        <authorList>
            <person name="Wohlbach D.J."/>
            <person name="Kuo A."/>
            <person name="Sato T.K."/>
            <person name="Potts K.M."/>
            <person name="Salamov A.A."/>
            <person name="LaButti K.M."/>
            <person name="Sun H."/>
            <person name="Clum A."/>
            <person name="Pangilinan J.L."/>
            <person name="Lindquist E.A."/>
            <person name="Lucas S."/>
            <person name="Lapidus A."/>
            <person name="Jin M."/>
            <person name="Gunawan C."/>
            <person name="Balan V."/>
            <person name="Dale B.E."/>
            <person name="Jeffries T.W."/>
            <person name="Zinkel R."/>
            <person name="Barry K.W."/>
            <person name="Grigoriev I.V."/>
            <person name="Gasch A.P."/>
        </authorList>
    </citation>
    <scope>NUCLEOTIDE SEQUENCE [LARGE SCALE GENOMIC DNA]</scope>
    <source>
        <strain evidence="8">ATCC 10573 / BCRC 21748 / CBS 615 / JCM 9827 / NBRC 10315 / NRRL Y-1498 / VKM Y-70</strain>
    </source>
</reference>
<dbReference type="NCBIfam" id="NF038013">
    <property type="entry name" value="AceTr_1"/>
    <property type="match status" value="1"/>
</dbReference>
<dbReference type="InterPro" id="IPR047622">
    <property type="entry name" value="GPR1_FUN34_YAAH"/>
</dbReference>
<evidence type="ECO:0000256" key="4">
    <source>
        <dbReference type="ARBA" id="ARBA00022989"/>
    </source>
</evidence>
<keyword evidence="3 6" id="KW-0812">Transmembrane</keyword>
<dbReference type="KEGG" id="cten:18245610"/>
<dbReference type="AlphaFoldDB" id="G3B1Z6"/>
<dbReference type="Pfam" id="PF01184">
    <property type="entry name" value="Gpr1_Fun34_YaaH"/>
    <property type="match status" value="1"/>
</dbReference>
<evidence type="ECO:0000256" key="3">
    <source>
        <dbReference type="ARBA" id="ARBA00022692"/>
    </source>
</evidence>
<dbReference type="PANTHER" id="PTHR31123">
    <property type="entry name" value="ACCUMULATION OF DYADS PROTEIN 2-RELATED"/>
    <property type="match status" value="1"/>
</dbReference>
<feature type="transmembrane region" description="Helical" evidence="6">
    <location>
        <begin position="61"/>
        <end position="82"/>
    </location>
</feature>
<dbReference type="PROSITE" id="PS01114">
    <property type="entry name" value="GPR1_FUN34_YAAH"/>
    <property type="match status" value="1"/>
</dbReference>
<comment type="subcellular location">
    <subcellularLocation>
        <location evidence="1">Membrane</location>
        <topology evidence="1">Multi-pass membrane protein</topology>
    </subcellularLocation>
</comment>
<feature type="transmembrane region" description="Helical" evidence="6">
    <location>
        <begin position="94"/>
        <end position="116"/>
    </location>
</feature>
<evidence type="ECO:0000313" key="7">
    <source>
        <dbReference type="EMBL" id="EGV64568.1"/>
    </source>
</evidence>
<keyword evidence="4 6" id="KW-1133">Transmembrane helix</keyword>
<feature type="transmembrane region" description="Helical" evidence="6">
    <location>
        <begin position="209"/>
        <end position="228"/>
    </location>
</feature>
<evidence type="ECO:0000256" key="6">
    <source>
        <dbReference type="SAM" id="Phobius"/>
    </source>
</evidence>
<gene>
    <name evidence="7" type="ORF">CANTEDRAFT_103245</name>
</gene>
<dbReference type="InterPro" id="IPR000791">
    <property type="entry name" value="Gpr1/Fun34/SatP-like"/>
</dbReference>
<proteinExistence type="inferred from homology"/>
<accession>G3B1Z6</accession>
<dbReference type="OrthoDB" id="3648309at2759"/>
<evidence type="ECO:0000256" key="5">
    <source>
        <dbReference type="ARBA" id="ARBA00023136"/>
    </source>
</evidence>
<evidence type="ECO:0000313" key="8">
    <source>
        <dbReference type="Proteomes" id="UP000000707"/>
    </source>
</evidence>
<dbReference type="GO" id="GO:0015123">
    <property type="term" value="F:acetate transmembrane transporter activity"/>
    <property type="evidence" value="ECO:0007669"/>
    <property type="project" value="TreeGrafter"/>
</dbReference>
<dbReference type="EMBL" id="GL996515">
    <property type="protein sequence ID" value="EGV64568.1"/>
    <property type="molecule type" value="Genomic_DNA"/>
</dbReference>
<sequence length="254" mass="27084">MSSIDSEIHTLHDLPLGKITVSGSSGEFIVIGKRKYYRDELVSAFGGSLVPGLSPPPAYDFANPVPLGLCAFSFTTFVLSMYNAGANGVHVSNAVVGASCFYGGAIQLLAGVWDLILGNTFGGTALCSYGGFWLSFSAINLESFGIIAAYGDDTVQLENALGFYFIGWTLFTFMLVMCTVKSTLAFFSLFFSLFVTFLLLSIGKLTGSAGCITGAGVVGVICSFIGWYNAFLGVANPQNSYVRPRVVPLPWRLK</sequence>
<keyword evidence="8" id="KW-1185">Reference proteome</keyword>
<organism evidence="8">
    <name type="scientific">Candida tenuis (strain ATCC 10573 / BCRC 21748 / CBS 615 / JCM 9827 / NBRC 10315 / NRRL Y-1498 / VKM Y-70)</name>
    <name type="common">Yeast</name>
    <name type="synonym">Yamadazyma tenuis</name>
    <dbReference type="NCBI Taxonomy" id="590646"/>
    <lineage>
        <taxon>Eukaryota</taxon>
        <taxon>Fungi</taxon>
        <taxon>Dikarya</taxon>
        <taxon>Ascomycota</taxon>
        <taxon>Saccharomycotina</taxon>
        <taxon>Pichiomycetes</taxon>
        <taxon>Debaryomycetaceae</taxon>
        <taxon>Yamadazyma</taxon>
    </lineage>
</organism>
<dbReference type="eggNOG" id="ENOG502QUJS">
    <property type="taxonomic scope" value="Eukaryota"/>
</dbReference>
<comment type="similarity">
    <text evidence="2">Belongs to the acetate uptake transporter (AceTr) (TC 2.A.96) family.</text>
</comment>
<keyword evidence="5 6" id="KW-0472">Membrane</keyword>
<dbReference type="GO" id="GO:0005886">
    <property type="term" value="C:plasma membrane"/>
    <property type="evidence" value="ECO:0007669"/>
    <property type="project" value="TreeGrafter"/>
</dbReference>
<dbReference type="InterPro" id="IPR051633">
    <property type="entry name" value="AceTr"/>
</dbReference>
<dbReference type="Proteomes" id="UP000000707">
    <property type="component" value="Unassembled WGS sequence"/>
</dbReference>
<feature type="transmembrane region" description="Helical" evidence="6">
    <location>
        <begin position="183"/>
        <end position="202"/>
    </location>
</feature>
<dbReference type="PANTHER" id="PTHR31123:SF1">
    <property type="entry name" value="ACCUMULATION OF DYADS PROTEIN 2-RELATED"/>
    <property type="match status" value="1"/>
</dbReference>
<feature type="transmembrane region" description="Helical" evidence="6">
    <location>
        <begin position="161"/>
        <end position="177"/>
    </location>
</feature>
<dbReference type="GeneID" id="18245610"/>
<evidence type="ECO:0000256" key="1">
    <source>
        <dbReference type="ARBA" id="ARBA00004141"/>
    </source>
</evidence>
<evidence type="ECO:0000256" key="2">
    <source>
        <dbReference type="ARBA" id="ARBA00005587"/>
    </source>
</evidence>
<feature type="transmembrane region" description="Helical" evidence="6">
    <location>
        <begin position="128"/>
        <end position="149"/>
    </location>
</feature>
<dbReference type="HOGENOM" id="CLU_051062_0_0_1"/>
<name>G3B1Z6_CANTC</name>